<keyword evidence="9 14" id="KW-1133">Transmembrane helix</keyword>
<feature type="chain" id="PRO_5019499707" evidence="15">
    <location>
        <begin position="22"/>
        <end position="437"/>
    </location>
</feature>
<evidence type="ECO:0000256" key="5">
    <source>
        <dbReference type="ARBA" id="ARBA00022525"/>
    </source>
</evidence>
<evidence type="ECO:0000313" key="18">
    <source>
        <dbReference type="EMBL" id="RSM12342.1"/>
    </source>
</evidence>
<dbReference type="AlphaFoldDB" id="A0A428UDK6"/>
<keyword evidence="8 15" id="KW-0732">Signal</keyword>
<keyword evidence="19" id="KW-1185">Reference proteome</keyword>
<evidence type="ECO:0000313" key="19">
    <source>
        <dbReference type="Proteomes" id="UP000287144"/>
    </source>
</evidence>
<evidence type="ECO:0000256" key="9">
    <source>
        <dbReference type="ARBA" id="ARBA00022989"/>
    </source>
</evidence>
<dbReference type="Proteomes" id="UP000287144">
    <property type="component" value="Unassembled WGS sequence"/>
</dbReference>
<evidence type="ECO:0000256" key="1">
    <source>
        <dbReference type="ARBA" id="ARBA00004141"/>
    </source>
</evidence>
<feature type="transmembrane region" description="Helical" evidence="14">
    <location>
        <begin position="332"/>
        <end position="353"/>
    </location>
</feature>
<feature type="transmembrane region" description="Helical" evidence="14">
    <location>
        <begin position="215"/>
        <end position="237"/>
    </location>
</feature>
<dbReference type="InterPro" id="IPR049326">
    <property type="entry name" value="Rhodopsin_dom_fungi"/>
</dbReference>
<feature type="signal peptide" evidence="15">
    <location>
        <begin position="1"/>
        <end position="21"/>
    </location>
</feature>
<evidence type="ECO:0000259" key="17">
    <source>
        <dbReference type="Pfam" id="PF20684"/>
    </source>
</evidence>
<keyword evidence="10 14" id="KW-0472">Membrane</keyword>
<keyword evidence="6" id="KW-0325">Glycoprotein</keyword>
<keyword evidence="7 14" id="KW-0812">Transmembrane</keyword>
<evidence type="ECO:0000256" key="2">
    <source>
        <dbReference type="ARBA" id="ARBA00004589"/>
    </source>
</evidence>
<evidence type="ECO:0000256" key="3">
    <source>
        <dbReference type="ARBA" id="ARBA00004613"/>
    </source>
</evidence>
<dbReference type="EMBL" id="NKCK01000014">
    <property type="protein sequence ID" value="RSM12342.1"/>
    <property type="molecule type" value="Genomic_DNA"/>
</dbReference>
<evidence type="ECO:0000256" key="15">
    <source>
        <dbReference type="SAM" id="SignalP"/>
    </source>
</evidence>
<name>A0A428UDK6_9HYPO</name>
<keyword evidence="11" id="KW-1015">Disulfide bond</keyword>
<evidence type="ECO:0000256" key="7">
    <source>
        <dbReference type="ARBA" id="ARBA00022692"/>
    </source>
</evidence>
<dbReference type="Pfam" id="PF05730">
    <property type="entry name" value="CFEM"/>
    <property type="match status" value="1"/>
</dbReference>
<dbReference type="PANTHER" id="PTHR33048">
    <property type="entry name" value="PTH11-LIKE INTEGRAL MEMBRANE PROTEIN (AFU_ORTHOLOGUE AFUA_5G11245)"/>
    <property type="match status" value="1"/>
</dbReference>
<proteinExistence type="inferred from homology"/>
<comment type="similarity">
    <text evidence="13">Belongs to the SAT4 family.</text>
</comment>
<feature type="domain" description="CFEM" evidence="16">
    <location>
        <begin position="31"/>
        <end position="80"/>
    </location>
</feature>
<feature type="transmembrane region" description="Helical" evidence="14">
    <location>
        <begin position="138"/>
        <end position="158"/>
    </location>
</feature>
<comment type="caution">
    <text evidence="18">The sequence shown here is derived from an EMBL/GenBank/DDBJ whole genome shotgun (WGS) entry which is preliminary data.</text>
</comment>
<evidence type="ECO:0000256" key="8">
    <source>
        <dbReference type="ARBA" id="ARBA00022729"/>
    </source>
</evidence>
<comment type="similarity">
    <text evidence="4">Belongs to the RBT5 family.</text>
</comment>
<dbReference type="GO" id="GO:0005576">
    <property type="term" value="C:extracellular region"/>
    <property type="evidence" value="ECO:0007669"/>
    <property type="project" value="UniProtKB-SubCell"/>
</dbReference>
<dbReference type="InterPro" id="IPR008427">
    <property type="entry name" value="Extracellular_membr_CFEM_dom"/>
</dbReference>
<keyword evidence="5" id="KW-0964">Secreted</keyword>
<feature type="transmembrane region" description="Helical" evidence="14">
    <location>
        <begin position="293"/>
        <end position="312"/>
    </location>
</feature>
<dbReference type="PANTHER" id="PTHR33048:SF47">
    <property type="entry name" value="INTEGRAL MEMBRANE PROTEIN-RELATED"/>
    <property type="match status" value="1"/>
</dbReference>
<evidence type="ECO:0000256" key="6">
    <source>
        <dbReference type="ARBA" id="ARBA00022622"/>
    </source>
</evidence>
<keyword evidence="12" id="KW-0449">Lipoprotein</keyword>
<feature type="transmembrane region" description="Helical" evidence="14">
    <location>
        <begin position="257"/>
        <end position="281"/>
    </location>
</feature>
<sequence>MPNYLQSWFILLLWFVSHVAGQDPASLIGLVPDCAQPCLVKGLENGNCTLTAISECMCTNITVQAEVSECVQLSCSFKDQAGSPPRCRTKYASDIRSSHEHNKQVKAAAIACAAVAFPIVILRCVARLMVTKRLWWDDWTALVATVFLVALLVLQTQSAELGFGLHFWNVDVANAKPIFQIFYVTQILYILIQVSAKASLLAFYSRVFTSRGFRIAVWSAAAFLVGHGIIFLGLVIFQCTPISSIWNRSLENKCLNLTAIGYAGGVFSIVEDIVIFIMPIPELWKLQLGGRKKAALLFMFSIGSFACVTSMVRLKYLVSFASTLDATWDNVYVVIWSMIELSCALICASLPALRPLIQMLPGVLSTARGSSVKHTTDTSRHHVNTHPSIAVRTDHPQRTKGEMSNYGKMGDAYLDIDPSSRGGSYELQTVASERRMV</sequence>
<evidence type="ECO:0000256" key="13">
    <source>
        <dbReference type="ARBA" id="ARBA00038359"/>
    </source>
</evidence>
<dbReference type="GO" id="GO:0098552">
    <property type="term" value="C:side of membrane"/>
    <property type="evidence" value="ECO:0007669"/>
    <property type="project" value="UniProtKB-KW"/>
</dbReference>
<keyword evidence="6" id="KW-0336">GPI-anchor</keyword>
<feature type="domain" description="Rhodopsin" evidence="17">
    <location>
        <begin position="122"/>
        <end position="358"/>
    </location>
</feature>
<protein>
    <submittedName>
        <fullName evidence="18">Uncharacterized protein</fullName>
    </submittedName>
</protein>
<gene>
    <name evidence="18" type="ORF">CEP52_002552</name>
</gene>
<accession>A0A428UDK6</accession>
<comment type="subcellular location">
    <subcellularLocation>
        <location evidence="2">Membrane</location>
        <topology evidence="2">Lipid-anchor</topology>
        <topology evidence="2">GPI-anchor</topology>
    </subcellularLocation>
    <subcellularLocation>
        <location evidence="1">Membrane</location>
        <topology evidence="1">Multi-pass membrane protein</topology>
    </subcellularLocation>
    <subcellularLocation>
        <location evidence="3">Secreted</location>
    </subcellularLocation>
</comment>
<evidence type="ECO:0000259" key="16">
    <source>
        <dbReference type="Pfam" id="PF05730"/>
    </source>
</evidence>
<reference evidence="18 19" key="1">
    <citation type="submission" date="2017-06" db="EMBL/GenBank/DDBJ databases">
        <title>Comparative genomic analysis of Ambrosia Fusariam Clade fungi.</title>
        <authorList>
            <person name="Stajich J.E."/>
            <person name="Carrillo J."/>
            <person name="Kijimoto T."/>
            <person name="Eskalen A."/>
            <person name="O'Donnell K."/>
            <person name="Kasson M."/>
        </authorList>
    </citation>
    <scope>NUCLEOTIDE SEQUENCE [LARGE SCALE GENOMIC DNA]</scope>
    <source>
        <strain evidence="18 19">NRRL62579</strain>
    </source>
</reference>
<evidence type="ECO:0000256" key="10">
    <source>
        <dbReference type="ARBA" id="ARBA00023136"/>
    </source>
</evidence>
<feature type="transmembrane region" description="Helical" evidence="14">
    <location>
        <begin position="107"/>
        <end position="126"/>
    </location>
</feature>
<evidence type="ECO:0000256" key="4">
    <source>
        <dbReference type="ARBA" id="ARBA00010031"/>
    </source>
</evidence>
<dbReference type="Pfam" id="PF20684">
    <property type="entry name" value="Fung_rhodopsin"/>
    <property type="match status" value="1"/>
</dbReference>
<evidence type="ECO:0000256" key="14">
    <source>
        <dbReference type="SAM" id="Phobius"/>
    </source>
</evidence>
<organism evidence="18 19">
    <name type="scientific">Fusarium oligoseptatum</name>
    <dbReference type="NCBI Taxonomy" id="2604345"/>
    <lineage>
        <taxon>Eukaryota</taxon>
        <taxon>Fungi</taxon>
        <taxon>Dikarya</taxon>
        <taxon>Ascomycota</taxon>
        <taxon>Pezizomycotina</taxon>
        <taxon>Sordariomycetes</taxon>
        <taxon>Hypocreomycetidae</taxon>
        <taxon>Hypocreales</taxon>
        <taxon>Nectriaceae</taxon>
        <taxon>Fusarium</taxon>
        <taxon>Fusarium solani species complex</taxon>
    </lineage>
</organism>
<dbReference type="InterPro" id="IPR052337">
    <property type="entry name" value="SAT4-like"/>
</dbReference>
<dbReference type="STRING" id="1325735.A0A428UDK6"/>
<evidence type="ECO:0000256" key="12">
    <source>
        <dbReference type="ARBA" id="ARBA00023288"/>
    </source>
</evidence>
<feature type="transmembrane region" description="Helical" evidence="14">
    <location>
        <begin position="178"/>
        <end position="203"/>
    </location>
</feature>
<evidence type="ECO:0000256" key="11">
    <source>
        <dbReference type="ARBA" id="ARBA00023157"/>
    </source>
</evidence>